<reference evidence="3" key="1">
    <citation type="submission" date="2011-05" db="EMBL/GenBank/DDBJ databases">
        <title>Complete sequence of Desulfotomaculum ruminis DSM 2154.</title>
        <authorList>
            <person name="Lucas S."/>
            <person name="Copeland A."/>
            <person name="Lapidus A."/>
            <person name="Cheng J.-F."/>
            <person name="Goodwin L."/>
            <person name="Pitluck S."/>
            <person name="Lu M."/>
            <person name="Detter J.C."/>
            <person name="Han C."/>
            <person name="Tapia R."/>
            <person name="Land M."/>
            <person name="Hauser L."/>
            <person name="Kyrpides N."/>
            <person name="Ivanova N."/>
            <person name="Mikhailova N."/>
            <person name="Pagani I."/>
            <person name="Stams A.J.M."/>
            <person name="Plugge C.M."/>
            <person name="Muyzer G."/>
            <person name="Kuever J."/>
            <person name="Parshina S.N."/>
            <person name="Ivanova A.E."/>
            <person name="Nazina T.N."/>
            <person name="Brambilla E."/>
            <person name="Spring S."/>
            <person name="Klenk H.-P."/>
            <person name="Woyke T."/>
        </authorList>
    </citation>
    <scope>NUCLEOTIDE SEQUENCE [LARGE SCALE GENOMIC DNA]</scope>
    <source>
        <strain evidence="3">ATCC 23193 / DSM 2154 / NCIB 8452 / DL</strain>
    </source>
</reference>
<dbReference type="Proteomes" id="UP000009234">
    <property type="component" value="Chromosome"/>
</dbReference>
<sequence length="253" mass="27888">MEVIPIKLTVLGCWAPYPRVSGACSGYLLQEAGRNLLIEAGNGILARLLQHIDLEELDAVILSHLHPDHIMDIYSLRHAIEAANREGRMQRRIPLYLPTGPAEDFDRIKGFNKAFVVQIIEDLPEPGTAEIAGFKVVFVPGKHNLPVFSMSIEGKKKLVYSGDTAYNPELIHLAQGADLFLCEASGQDKDADYLKENHLTARQAGQLAQRAGAKTLMITHFYPEYSLSELQQQAEAGFGQAVEVAREGATIQL</sequence>
<dbReference type="KEGG" id="dru:Desru_0930"/>
<dbReference type="GO" id="GO:0042781">
    <property type="term" value="F:3'-tRNA processing endoribonuclease activity"/>
    <property type="evidence" value="ECO:0007669"/>
    <property type="project" value="TreeGrafter"/>
</dbReference>
<dbReference type="PANTHER" id="PTHR46018:SF4">
    <property type="entry name" value="METALLO-HYDROLASE YHFI-RELATED"/>
    <property type="match status" value="1"/>
</dbReference>
<dbReference type="SMART" id="SM00849">
    <property type="entry name" value="Lactamase_B"/>
    <property type="match status" value="1"/>
</dbReference>
<dbReference type="InterPro" id="IPR001279">
    <property type="entry name" value="Metallo-B-lactamas"/>
</dbReference>
<evidence type="ECO:0000313" key="3">
    <source>
        <dbReference type="Proteomes" id="UP000009234"/>
    </source>
</evidence>
<dbReference type="InterPro" id="IPR036866">
    <property type="entry name" value="RibonucZ/Hydroxyglut_hydro"/>
</dbReference>
<accession>F6DJZ2</accession>
<dbReference type="PANTHER" id="PTHR46018">
    <property type="entry name" value="ZINC PHOSPHODIESTERASE ELAC PROTEIN 1"/>
    <property type="match status" value="1"/>
</dbReference>
<dbReference type="Pfam" id="PF12706">
    <property type="entry name" value="Lactamase_B_2"/>
    <property type="match status" value="1"/>
</dbReference>
<dbReference type="SUPFAM" id="SSF56281">
    <property type="entry name" value="Metallo-hydrolase/oxidoreductase"/>
    <property type="match status" value="1"/>
</dbReference>
<dbReference type="CDD" id="cd07716">
    <property type="entry name" value="RNaseZ_short-form-like_MBL-fold"/>
    <property type="match status" value="1"/>
</dbReference>
<protein>
    <submittedName>
        <fullName evidence="2">Beta-lactamase domain-containing protein</fullName>
    </submittedName>
</protein>
<dbReference type="HOGENOM" id="CLU_031317_3_1_9"/>
<dbReference type="Gene3D" id="3.60.15.10">
    <property type="entry name" value="Ribonuclease Z/Hydroxyacylglutathione hydrolase-like"/>
    <property type="match status" value="1"/>
</dbReference>
<feature type="domain" description="Metallo-beta-lactamase" evidence="1">
    <location>
        <begin position="23"/>
        <end position="198"/>
    </location>
</feature>
<dbReference type="eggNOG" id="COG1234">
    <property type="taxonomic scope" value="Bacteria"/>
</dbReference>
<reference evidence="2 3" key="2">
    <citation type="journal article" date="2012" name="Stand. Genomic Sci.">
        <title>Complete genome sequence of the sulfate-reducing firmicute Desulfotomaculum ruminis type strain (DL(T)).</title>
        <authorList>
            <person name="Spring S."/>
            <person name="Visser M."/>
            <person name="Lu M."/>
            <person name="Copeland A."/>
            <person name="Lapidus A."/>
            <person name="Lucas S."/>
            <person name="Cheng J.F."/>
            <person name="Han C."/>
            <person name="Tapia R."/>
            <person name="Goodwin L.A."/>
            <person name="Pitluck S."/>
            <person name="Ivanova N."/>
            <person name="Land M."/>
            <person name="Hauser L."/>
            <person name="Larimer F."/>
            <person name="Rohde M."/>
            <person name="Goker M."/>
            <person name="Detter J.C."/>
            <person name="Kyrpides N.C."/>
            <person name="Woyke T."/>
            <person name="Schaap P.J."/>
            <person name="Plugge C.M."/>
            <person name="Muyzer G."/>
            <person name="Kuever J."/>
            <person name="Pereira I.A."/>
            <person name="Parshina S.N."/>
            <person name="Bernier-Latmani R."/>
            <person name="Stams A.J."/>
            <person name="Klenk H.P."/>
        </authorList>
    </citation>
    <scope>NUCLEOTIDE SEQUENCE [LARGE SCALE GENOMIC DNA]</scope>
    <source>
        <strain evidence="3">ATCC 23193 / DSM 2154 / NCIB 8452 / DL</strain>
    </source>
</reference>
<organism evidence="2 3">
    <name type="scientific">Desulforamulus ruminis (strain ATCC 23193 / DSM 2154 / NCIMB 8452 / DL)</name>
    <name type="common">Desulfotomaculum ruminis</name>
    <dbReference type="NCBI Taxonomy" id="696281"/>
    <lineage>
        <taxon>Bacteria</taxon>
        <taxon>Bacillati</taxon>
        <taxon>Bacillota</taxon>
        <taxon>Clostridia</taxon>
        <taxon>Eubacteriales</taxon>
        <taxon>Peptococcaceae</taxon>
        <taxon>Desulforamulus</taxon>
    </lineage>
</organism>
<evidence type="ECO:0000313" key="2">
    <source>
        <dbReference type="EMBL" id="AEG59206.1"/>
    </source>
</evidence>
<dbReference type="EMBL" id="CP002780">
    <property type="protein sequence ID" value="AEG59206.1"/>
    <property type="molecule type" value="Genomic_DNA"/>
</dbReference>
<evidence type="ECO:0000259" key="1">
    <source>
        <dbReference type="SMART" id="SM00849"/>
    </source>
</evidence>
<dbReference type="RefSeq" id="WP_013840977.1">
    <property type="nucleotide sequence ID" value="NC_015589.1"/>
</dbReference>
<gene>
    <name evidence="2" type="ordered locus">Desru_0930</name>
</gene>
<name>F6DJZ2_DESRL</name>
<dbReference type="AlphaFoldDB" id="F6DJZ2"/>
<keyword evidence="3" id="KW-1185">Reference proteome</keyword>
<dbReference type="STRING" id="696281.Desru_0930"/>
<proteinExistence type="predicted"/>